<evidence type="ECO:0000313" key="9">
    <source>
        <dbReference type="Proteomes" id="UP000295515"/>
    </source>
</evidence>
<evidence type="ECO:0000256" key="1">
    <source>
        <dbReference type="ARBA" id="ARBA00004651"/>
    </source>
</evidence>
<dbReference type="NCBIfam" id="TIGR00254">
    <property type="entry name" value="GGDEF"/>
    <property type="match status" value="1"/>
</dbReference>
<dbReference type="AlphaFoldDB" id="A0A4V2W5E4"/>
<evidence type="ECO:0000256" key="4">
    <source>
        <dbReference type="ARBA" id="ARBA00022989"/>
    </source>
</evidence>
<feature type="transmembrane region" description="Helical" evidence="6">
    <location>
        <begin position="15"/>
        <end position="36"/>
    </location>
</feature>
<dbReference type="SUPFAM" id="SSF55073">
    <property type="entry name" value="Nucleotide cyclase"/>
    <property type="match status" value="1"/>
</dbReference>
<dbReference type="InterPro" id="IPR029787">
    <property type="entry name" value="Nucleotide_cyclase"/>
</dbReference>
<comment type="subcellular location">
    <subcellularLocation>
        <location evidence="1">Cell membrane</location>
        <topology evidence="1">Multi-pass membrane protein</topology>
    </subcellularLocation>
</comment>
<keyword evidence="3 6" id="KW-0812">Transmembrane</keyword>
<dbReference type="GeneID" id="98915309"/>
<protein>
    <submittedName>
        <fullName evidence="8">Diguanylate cyclase (GGDEF)-like protein</fullName>
    </submittedName>
</protein>
<evidence type="ECO:0000313" key="8">
    <source>
        <dbReference type="EMBL" id="TCV99442.1"/>
    </source>
</evidence>
<dbReference type="Pfam" id="PF00990">
    <property type="entry name" value="GGDEF"/>
    <property type="match status" value="1"/>
</dbReference>
<dbReference type="Gene3D" id="3.30.70.270">
    <property type="match status" value="1"/>
</dbReference>
<dbReference type="SMART" id="SM00267">
    <property type="entry name" value="GGDEF"/>
    <property type="match status" value="1"/>
</dbReference>
<dbReference type="RefSeq" id="WP_066445951.1">
    <property type="nucleotide sequence ID" value="NZ_JANKBF010000005.1"/>
</dbReference>
<dbReference type="Gene3D" id="3.30.450.20">
    <property type="entry name" value="PAS domain"/>
    <property type="match status" value="1"/>
</dbReference>
<keyword evidence="4 6" id="KW-1133">Transmembrane helix</keyword>
<dbReference type="InterPro" id="IPR033479">
    <property type="entry name" value="dCache_1"/>
</dbReference>
<keyword evidence="9" id="KW-1185">Reference proteome</keyword>
<evidence type="ECO:0000259" key="7">
    <source>
        <dbReference type="PROSITE" id="PS50887"/>
    </source>
</evidence>
<evidence type="ECO:0000256" key="6">
    <source>
        <dbReference type="SAM" id="Phobius"/>
    </source>
</evidence>
<evidence type="ECO:0000256" key="3">
    <source>
        <dbReference type="ARBA" id="ARBA00022692"/>
    </source>
</evidence>
<dbReference type="InterPro" id="IPR043128">
    <property type="entry name" value="Rev_trsase/Diguanyl_cyclase"/>
</dbReference>
<dbReference type="Pfam" id="PF02743">
    <property type="entry name" value="dCache_1"/>
    <property type="match status" value="1"/>
</dbReference>
<dbReference type="PANTHER" id="PTHR45138:SF6">
    <property type="entry name" value="DIGUANYLATE CYCLASE DGCN"/>
    <property type="match status" value="1"/>
</dbReference>
<evidence type="ECO:0000256" key="2">
    <source>
        <dbReference type="ARBA" id="ARBA00022475"/>
    </source>
</evidence>
<evidence type="ECO:0000256" key="5">
    <source>
        <dbReference type="ARBA" id="ARBA00023136"/>
    </source>
</evidence>
<dbReference type="CDD" id="cd01949">
    <property type="entry name" value="GGDEF"/>
    <property type="match status" value="1"/>
</dbReference>
<dbReference type="GO" id="GO:0043709">
    <property type="term" value="P:cell adhesion involved in single-species biofilm formation"/>
    <property type="evidence" value="ECO:0007669"/>
    <property type="project" value="TreeGrafter"/>
</dbReference>
<gene>
    <name evidence="8" type="ORF">EDD60_10924</name>
</gene>
<name>A0A4V2W5E4_9FIRM</name>
<organism evidence="8 9">
    <name type="scientific">Longibaculum muris</name>
    <dbReference type="NCBI Taxonomy" id="1796628"/>
    <lineage>
        <taxon>Bacteria</taxon>
        <taxon>Bacillati</taxon>
        <taxon>Bacillota</taxon>
        <taxon>Erysipelotrichia</taxon>
        <taxon>Erysipelotrichales</taxon>
        <taxon>Coprobacillaceae</taxon>
        <taxon>Longibaculum</taxon>
    </lineage>
</organism>
<keyword evidence="5 6" id="KW-0472">Membrane</keyword>
<dbReference type="InterPro" id="IPR050469">
    <property type="entry name" value="Diguanylate_Cyclase"/>
</dbReference>
<sequence length="482" mass="55152">MEEIKKLYKKLTTPIKYSLILVVYIIVSLLIFSFAIEHQIQKTAADNLKQSLILQANNIEKIIDQQLHALESLSSFASTQETLINNHTINMATSLDDNTLMSKVYIITPDGMAHTSLNQVFDARHRPFFNRSMKGQRVVTRSVSTENDDEYRIVLSVPIYKDKAVIGVVGGSFKLSDVGELIFPSQTFRENGHVFVVNSNGDFIAVDSTEYFRNEKNFFDYFAGAELKNSNFKKIKKELKNGNPDYYILNDNQEKYLAFSPLEVDDWSLGYVIPTTVADAPYQFFSRHELALFGIVILGVTVYLGAIFNLVHREQRKLRRQATYDALTNLYNKKNTEKLIAERLIDYQLKALLIIDLDDFKAVNDQYGHVVGDHFLTTVAQSLKEIFRSYDIVGRIGGDEMMILMDQITNREDVFKKCDEIIAKVSQVQIDESHHYHGSCSIGIAFYPNDDETFEGLYEKADKALYCIKAHGKKGYCEYKKQ</sequence>
<dbReference type="PROSITE" id="PS50887">
    <property type="entry name" value="GGDEF"/>
    <property type="match status" value="1"/>
</dbReference>
<dbReference type="GO" id="GO:1902201">
    <property type="term" value="P:negative regulation of bacterial-type flagellum-dependent cell motility"/>
    <property type="evidence" value="ECO:0007669"/>
    <property type="project" value="TreeGrafter"/>
</dbReference>
<reference evidence="8 9" key="1">
    <citation type="submission" date="2019-03" db="EMBL/GenBank/DDBJ databases">
        <title>Genomic Encyclopedia of Type Strains, Phase IV (KMG-IV): sequencing the most valuable type-strain genomes for metagenomic binning, comparative biology and taxonomic classification.</title>
        <authorList>
            <person name="Goeker M."/>
        </authorList>
    </citation>
    <scope>NUCLEOTIDE SEQUENCE [LARGE SCALE GENOMIC DNA]</scope>
    <source>
        <strain evidence="8 9">DSM 29487</strain>
    </source>
</reference>
<feature type="transmembrane region" description="Helical" evidence="6">
    <location>
        <begin position="290"/>
        <end position="311"/>
    </location>
</feature>
<proteinExistence type="predicted"/>
<feature type="domain" description="GGDEF" evidence="7">
    <location>
        <begin position="348"/>
        <end position="481"/>
    </location>
</feature>
<dbReference type="Proteomes" id="UP000295515">
    <property type="component" value="Unassembled WGS sequence"/>
</dbReference>
<dbReference type="GO" id="GO:0052621">
    <property type="term" value="F:diguanylate cyclase activity"/>
    <property type="evidence" value="ECO:0007669"/>
    <property type="project" value="TreeGrafter"/>
</dbReference>
<dbReference type="CDD" id="cd18773">
    <property type="entry name" value="PDC1_HK_sensor"/>
    <property type="match status" value="1"/>
</dbReference>
<accession>A0A4V2W5E4</accession>
<dbReference type="PANTHER" id="PTHR45138">
    <property type="entry name" value="REGULATORY COMPONENTS OF SENSORY TRANSDUCTION SYSTEM"/>
    <property type="match status" value="1"/>
</dbReference>
<dbReference type="EMBL" id="SMCQ01000009">
    <property type="protein sequence ID" value="TCV99442.1"/>
    <property type="molecule type" value="Genomic_DNA"/>
</dbReference>
<dbReference type="InterPro" id="IPR000160">
    <property type="entry name" value="GGDEF_dom"/>
</dbReference>
<dbReference type="GO" id="GO:0005886">
    <property type="term" value="C:plasma membrane"/>
    <property type="evidence" value="ECO:0007669"/>
    <property type="project" value="UniProtKB-SubCell"/>
</dbReference>
<keyword evidence="2" id="KW-1003">Cell membrane</keyword>
<comment type="caution">
    <text evidence="8">The sequence shown here is derived from an EMBL/GenBank/DDBJ whole genome shotgun (WGS) entry which is preliminary data.</text>
</comment>